<evidence type="ECO:0008006" key="5">
    <source>
        <dbReference type="Google" id="ProtNLM"/>
    </source>
</evidence>
<proteinExistence type="predicted"/>
<dbReference type="EMBL" id="RQVQ01000017">
    <property type="protein sequence ID" value="RRJ90408.1"/>
    <property type="molecule type" value="Genomic_DNA"/>
</dbReference>
<keyword evidence="2" id="KW-0732">Signal</keyword>
<feature type="chain" id="PRO_5018033321" description="EF-hand domain-containing protein" evidence="2">
    <location>
        <begin position="22"/>
        <end position="431"/>
    </location>
</feature>
<feature type="compositionally biased region" description="Low complexity" evidence="1">
    <location>
        <begin position="336"/>
        <end position="357"/>
    </location>
</feature>
<accession>A0A3P3W7H7</accession>
<feature type="compositionally biased region" description="Low complexity" evidence="1">
    <location>
        <begin position="370"/>
        <end position="431"/>
    </location>
</feature>
<reference evidence="3 4" key="1">
    <citation type="submission" date="2018-11" db="EMBL/GenBank/DDBJ databases">
        <title>Flavobacterium sp. nov., YIM 102701-2 draft genome.</title>
        <authorList>
            <person name="Li G."/>
            <person name="Jiang Y."/>
        </authorList>
    </citation>
    <scope>NUCLEOTIDE SEQUENCE [LARGE SCALE GENOMIC DNA]</scope>
    <source>
        <strain evidence="3 4">YIM 102701-2</strain>
    </source>
</reference>
<name>A0A3P3W7H7_9FLAO</name>
<feature type="compositionally biased region" description="Low complexity" evidence="1">
    <location>
        <begin position="308"/>
        <end position="319"/>
    </location>
</feature>
<keyword evidence="4" id="KW-1185">Reference proteome</keyword>
<organism evidence="3 4">
    <name type="scientific">Paenimyroides tangerinum</name>
    <dbReference type="NCBI Taxonomy" id="2488728"/>
    <lineage>
        <taxon>Bacteria</taxon>
        <taxon>Pseudomonadati</taxon>
        <taxon>Bacteroidota</taxon>
        <taxon>Flavobacteriia</taxon>
        <taxon>Flavobacteriales</taxon>
        <taxon>Flavobacteriaceae</taxon>
        <taxon>Paenimyroides</taxon>
    </lineage>
</organism>
<feature type="signal peptide" evidence="2">
    <location>
        <begin position="1"/>
        <end position="21"/>
    </location>
</feature>
<dbReference type="RefSeq" id="WP_125019093.1">
    <property type="nucleotide sequence ID" value="NZ_RQVQ01000017.1"/>
</dbReference>
<evidence type="ECO:0000256" key="2">
    <source>
        <dbReference type="SAM" id="SignalP"/>
    </source>
</evidence>
<dbReference type="OrthoDB" id="939585at2"/>
<evidence type="ECO:0000256" key="1">
    <source>
        <dbReference type="SAM" id="MobiDB-lite"/>
    </source>
</evidence>
<dbReference type="Proteomes" id="UP000275719">
    <property type="component" value="Unassembled WGS sequence"/>
</dbReference>
<dbReference type="AlphaFoldDB" id="A0A3P3W7H7"/>
<feature type="compositionally biased region" description="Polar residues" evidence="1">
    <location>
        <begin position="324"/>
        <end position="335"/>
    </location>
</feature>
<gene>
    <name evidence="3" type="ORF">EG240_09150</name>
</gene>
<evidence type="ECO:0000313" key="3">
    <source>
        <dbReference type="EMBL" id="RRJ90408.1"/>
    </source>
</evidence>
<feature type="compositionally biased region" description="Polar residues" evidence="1">
    <location>
        <begin position="276"/>
        <end position="302"/>
    </location>
</feature>
<protein>
    <recommendedName>
        <fullName evidence="5">EF-hand domain-containing protein</fullName>
    </recommendedName>
</protein>
<feature type="region of interest" description="Disordered" evidence="1">
    <location>
        <begin position="222"/>
        <end position="431"/>
    </location>
</feature>
<sequence>MKAYKLILMFFALMLVNVVSAQKNTNGNVVAKSRDISDNLDLQAVASIFGDSKDLEDFEKKLNDPSMQISNLDLNQDGYVDYLRVLEVAEGDARVIVIQAVLGQDQFQDVATIELERQRATASSSSPNVNIQIVGNPYIYGPNYIYEPYYYRTPVFFDFFWMPTYRPYYSPWYWGYYPTYYSYWAPVPYFRYNRNCYNYINQNNRYVYTDTRRVSRADRMYSNVRGNSLERQNPGRSFEGRNNSVTNRYAFDKERTATRTATFSGDRGGVSSGRSNISTDRTSSTVGRTGVSETSRTATNVDRATVNGTSSSVRSTGTRVRSDFNATRTNVNSGQTRVSIPTTSTTRSSSNVGSSTNFNQSNTRIERSTRSNSNNNFNSSSNTRSSNSGSFNRSSNSGSFNRSSAPAPSRSMSAPSSSRSSGSSSGRSIGR</sequence>
<evidence type="ECO:0000313" key="4">
    <source>
        <dbReference type="Proteomes" id="UP000275719"/>
    </source>
</evidence>
<feature type="compositionally biased region" description="Polar residues" evidence="1">
    <location>
        <begin position="224"/>
        <end position="247"/>
    </location>
</feature>
<comment type="caution">
    <text evidence="3">The sequence shown here is derived from an EMBL/GenBank/DDBJ whole genome shotgun (WGS) entry which is preliminary data.</text>
</comment>